<name>A0AAV1SL97_9ROSI</name>
<dbReference type="Proteomes" id="UP001314170">
    <property type="component" value="Unassembled WGS sequence"/>
</dbReference>
<sequence length="158" mass="17701">MVLHEATIYRNFEAVKLLVQRCPDLVSIRNDSGETPLFKAAKFAEAEMVKFLLQLPTQNMVDDDGCIESIHRQRSSDHLSNILSAAILGQHYETALMLLELDESLHSLKDKHGITALQLLALTPSAFKSLPVTRRHKVKKLQEEASRLGDLESGLGRK</sequence>
<organism evidence="1 2">
    <name type="scientific">Dovyalis caffra</name>
    <dbReference type="NCBI Taxonomy" id="77055"/>
    <lineage>
        <taxon>Eukaryota</taxon>
        <taxon>Viridiplantae</taxon>
        <taxon>Streptophyta</taxon>
        <taxon>Embryophyta</taxon>
        <taxon>Tracheophyta</taxon>
        <taxon>Spermatophyta</taxon>
        <taxon>Magnoliopsida</taxon>
        <taxon>eudicotyledons</taxon>
        <taxon>Gunneridae</taxon>
        <taxon>Pentapetalae</taxon>
        <taxon>rosids</taxon>
        <taxon>fabids</taxon>
        <taxon>Malpighiales</taxon>
        <taxon>Salicaceae</taxon>
        <taxon>Flacourtieae</taxon>
        <taxon>Dovyalis</taxon>
    </lineage>
</organism>
<evidence type="ECO:0000313" key="2">
    <source>
        <dbReference type="Proteomes" id="UP001314170"/>
    </source>
</evidence>
<dbReference type="PANTHER" id="PTHR24121:SF29">
    <property type="match status" value="1"/>
</dbReference>
<proteinExistence type="predicted"/>
<dbReference type="PANTHER" id="PTHR24121">
    <property type="entry name" value="NO MECHANORECEPTOR POTENTIAL C, ISOFORM D-RELATED"/>
    <property type="match status" value="1"/>
</dbReference>
<dbReference type="InterPro" id="IPR002110">
    <property type="entry name" value="Ankyrin_rpt"/>
</dbReference>
<dbReference type="SUPFAM" id="SSF48403">
    <property type="entry name" value="Ankyrin repeat"/>
    <property type="match status" value="1"/>
</dbReference>
<dbReference type="InterPro" id="IPR036770">
    <property type="entry name" value="Ankyrin_rpt-contain_sf"/>
</dbReference>
<gene>
    <name evidence="1" type="ORF">DCAF_LOCUS23907</name>
</gene>
<evidence type="ECO:0000313" key="1">
    <source>
        <dbReference type="EMBL" id="CAK7351545.1"/>
    </source>
</evidence>
<keyword evidence="2" id="KW-1185">Reference proteome</keyword>
<dbReference type="Gene3D" id="1.25.40.20">
    <property type="entry name" value="Ankyrin repeat-containing domain"/>
    <property type="match status" value="1"/>
</dbReference>
<dbReference type="AlphaFoldDB" id="A0AAV1SL97"/>
<accession>A0AAV1SL97</accession>
<reference evidence="1 2" key="1">
    <citation type="submission" date="2024-01" db="EMBL/GenBank/DDBJ databases">
        <authorList>
            <person name="Waweru B."/>
        </authorList>
    </citation>
    <scope>NUCLEOTIDE SEQUENCE [LARGE SCALE GENOMIC DNA]</scope>
</reference>
<dbReference type="Pfam" id="PF12796">
    <property type="entry name" value="Ank_2"/>
    <property type="match status" value="1"/>
</dbReference>
<comment type="caution">
    <text evidence="1">The sequence shown here is derived from an EMBL/GenBank/DDBJ whole genome shotgun (WGS) entry which is preliminary data.</text>
</comment>
<feature type="non-terminal residue" evidence="1">
    <location>
        <position position="158"/>
    </location>
</feature>
<dbReference type="EMBL" id="CAWUPB010001184">
    <property type="protein sequence ID" value="CAK7351545.1"/>
    <property type="molecule type" value="Genomic_DNA"/>
</dbReference>
<protein>
    <submittedName>
        <fullName evidence="1">Uncharacterized protein</fullName>
    </submittedName>
</protein>